<accession>A0A1H6E260</accession>
<dbReference type="Proteomes" id="UP000236732">
    <property type="component" value="Unassembled WGS sequence"/>
</dbReference>
<reference evidence="2 3" key="1">
    <citation type="submission" date="2016-10" db="EMBL/GenBank/DDBJ databases">
        <authorList>
            <person name="de Groot N.N."/>
        </authorList>
    </citation>
    <scope>NUCLEOTIDE SEQUENCE [LARGE SCALE GENOMIC DNA]</scope>
    <source>
        <strain evidence="2 3">CGMCC 4.7037</strain>
    </source>
</reference>
<evidence type="ECO:0000313" key="3">
    <source>
        <dbReference type="Proteomes" id="UP000236732"/>
    </source>
</evidence>
<sequence length="121" mass="12379">MFAKIAALTVAASLALAPAAATAATAATAETAARPNLRACYDGNCKLTITKAVSFRVSPRFGITRLRISFTGSTVSIRGTSARTMSQTVIGRNATGSVNGIGVRIISLSAGKAVLRLKPGR</sequence>
<evidence type="ECO:0000256" key="1">
    <source>
        <dbReference type="SAM" id="SignalP"/>
    </source>
</evidence>
<name>A0A1H6E260_9ACTN</name>
<feature type="chain" id="PRO_5038972049" evidence="1">
    <location>
        <begin position="24"/>
        <end position="121"/>
    </location>
</feature>
<evidence type="ECO:0000313" key="2">
    <source>
        <dbReference type="EMBL" id="SEG91647.1"/>
    </source>
</evidence>
<dbReference type="AlphaFoldDB" id="A0A1H6E260"/>
<feature type="signal peptide" evidence="1">
    <location>
        <begin position="1"/>
        <end position="23"/>
    </location>
</feature>
<dbReference type="RefSeq" id="WP_160150400.1">
    <property type="nucleotide sequence ID" value="NZ_FNVT01000007.1"/>
</dbReference>
<protein>
    <submittedName>
        <fullName evidence="2">Uncharacterized protein</fullName>
    </submittedName>
</protein>
<gene>
    <name evidence="2" type="ORF">SAMN05444920_107320</name>
</gene>
<dbReference type="OrthoDB" id="3541843at2"/>
<keyword evidence="1" id="KW-0732">Signal</keyword>
<dbReference type="EMBL" id="FNVT01000007">
    <property type="protein sequence ID" value="SEG91647.1"/>
    <property type="molecule type" value="Genomic_DNA"/>
</dbReference>
<organism evidence="2 3">
    <name type="scientific">Nonomuraea solani</name>
    <dbReference type="NCBI Taxonomy" id="1144553"/>
    <lineage>
        <taxon>Bacteria</taxon>
        <taxon>Bacillati</taxon>
        <taxon>Actinomycetota</taxon>
        <taxon>Actinomycetes</taxon>
        <taxon>Streptosporangiales</taxon>
        <taxon>Streptosporangiaceae</taxon>
        <taxon>Nonomuraea</taxon>
    </lineage>
</organism>
<keyword evidence="3" id="KW-1185">Reference proteome</keyword>
<proteinExistence type="predicted"/>